<dbReference type="SMART" id="SM00895">
    <property type="entry name" value="FCD"/>
    <property type="match status" value="1"/>
</dbReference>
<keyword evidence="2" id="KW-0238">DNA-binding</keyword>
<evidence type="ECO:0000256" key="2">
    <source>
        <dbReference type="ARBA" id="ARBA00023125"/>
    </source>
</evidence>
<evidence type="ECO:0000313" key="6">
    <source>
        <dbReference type="Proteomes" id="UP000005753"/>
    </source>
</evidence>
<sequence>MTEDKLAETMSEYEGMPLRDVVFRTLRKSILRGDLHPGERLMEIQLANRLGVSRTPIREAIRMLELEGLVTNIPRRGAQVAKITEKDLRDVLEVREALEELTVRLACERITERQLSDLYRASRKFESLVDTMDLVQLAKADEEFHIIIYEASGNRRLVQMINNLREQMYRYRVEYLKDAENRQSLITEHDELWESLKRKDFASADKYMKRHIERQMINIRSSLH</sequence>
<dbReference type="SUPFAM" id="SSF46785">
    <property type="entry name" value="Winged helix' DNA-binding domain"/>
    <property type="match status" value="1"/>
</dbReference>
<dbReference type="InterPro" id="IPR008920">
    <property type="entry name" value="TF_FadR/GntR_C"/>
</dbReference>
<dbReference type="InterPro" id="IPR036388">
    <property type="entry name" value="WH-like_DNA-bd_sf"/>
</dbReference>
<dbReference type="AlphaFoldDB" id="I5AVD5"/>
<dbReference type="Pfam" id="PF00392">
    <property type="entry name" value="GntR"/>
    <property type="match status" value="1"/>
</dbReference>
<evidence type="ECO:0000313" key="5">
    <source>
        <dbReference type="EMBL" id="EIM57758.1"/>
    </source>
</evidence>
<gene>
    <name evidence="5" type="ORF">EubceDRAFT1_1985</name>
</gene>
<dbReference type="InterPro" id="IPR000524">
    <property type="entry name" value="Tscrpt_reg_HTH_GntR"/>
</dbReference>
<dbReference type="PANTHER" id="PTHR43537:SF24">
    <property type="entry name" value="GLUCONATE OPERON TRANSCRIPTIONAL REPRESSOR"/>
    <property type="match status" value="1"/>
</dbReference>
<evidence type="ECO:0000259" key="4">
    <source>
        <dbReference type="PROSITE" id="PS50949"/>
    </source>
</evidence>
<dbReference type="SMART" id="SM00345">
    <property type="entry name" value="HTH_GNTR"/>
    <property type="match status" value="1"/>
</dbReference>
<organism evidence="5 6">
    <name type="scientific">Eubacterium cellulosolvens (strain ATCC 43171 / JCM 9499 / 6)</name>
    <name type="common">Cillobacterium cellulosolvens</name>
    <dbReference type="NCBI Taxonomy" id="633697"/>
    <lineage>
        <taxon>Bacteria</taxon>
        <taxon>Bacillati</taxon>
        <taxon>Bacillota</taxon>
        <taxon>Clostridia</taxon>
        <taxon>Eubacteriales</taxon>
        <taxon>Eubacteriaceae</taxon>
        <taxon>Eubacterium</taxon>
    </lineage>
</organism>
<dbReference type="STRING" id="633697.EubceDRAFT1_1985"/>
<keyword evidence="6" id="KW-1185">Reference proteome</keyword>
<keyword evidence="1" id="KW-0805">Transcription regulation</keyword>
<dbReference type="InterPro" id="IPR011711">
    <property type="entry name" value="GntR_C"/>
</dbReference>
<dbReference type="Gene3D" id="1.10.10.10">
    <property type="entry name" value="Winged helix-like DNA-binding domain superfamily/Winged helix DNA-binding domain"/>
    <property type="match status" value="1"/>
</dbReference>
<dbReference type="PRINTS" id="PR00033">
    <property type="entry name" value="HTHASNC"/>
</dbReference>
<dbReference type="InterPro" id="IPR036390">
    <property type="entry name" value="WH_DNA-bd_sf"/>
</dbReference>
<dbReference type="PROSITE" id="PS50949">
    <property type="entry name" value="HTH_GNTR"/>
    <property type="match status" value="1"/>
</dbReference>
<keyword evidence="3" id="KW-0804">Transcription</keyword>
<dbReference type="eggNOG" id="COG1802">
    <property type="taxonomic scope" value="Bacteria"/>
</dbReference>
<dbReference type="EMBL" id="CM001487">
    <property type="protein sequence ID" value="EIM57758.1"/>
    <property type="molecule type" value="Genomic_DNA"/>
</dbReference>
<dbReference type="Pfam" id="PF07729">
    <property type="entry name" value="FCD"/>
    <property type="match status" value="1"/>
</dbReference>
<accession>I5AVD5</accession>
<dbReference type="SUPFAM" id="SSF48008">
    <property type="entry name" value="GntR ligand-binding domain-like"/>
    <property type="match status" value="1"/>
</dbReference>
<reference evidence="5 6" key="1">
    <citation type="submission" date="2010-08" db="EMBL/GenBank/DDBJ databases">
        <authorList>
            <consortium name="US DOE Joint Genome Institute (JGI-PGF)"/>
            <person name="Lucas S."/>
            <person name="Copeland A."/>
            <person name="Lapidus A."/>
            <person name="Cheng J.-F."/>
            <person name="Bruce D."/>
            <person name="Goodwin L."/>
            <person name="Pitluck S."/>
            <person name="Land M.L."/>
            <person name="Hauser L."/>
            <person name="Chang Y.-J."/>
            <person name="Anderson I.J."/>
            <person name="Johnson E."/>
            <person name="Mulhopadhyay B."/>
            <person name="Kyrpides N."/>
            <person name="Woyke T.J."/>
        </authorList>
    </citation>
    <scope>NUCLEOTIDE SEQUENCE [LARGE SCALE GENOMIC DNA]</scope>
    <source>
        <strain evidence="5 6">6</strain>
    </source>
</reference>
<dbReference type="PANTHER" id="PTHR43537">
    <property type="entry name" value="TRANSCRIPTIONAL REGULATOR, GNTR FAMILY"/>
    <property type="match status" value="1"/>
</dbReference>
<evidence type="ECO:0000256" key="1">
    <source>
        <dbReference type="ARBA" id="ARBA00023015"/>
    </source>
</evidence>
<dbReference type="GO" id="GO:0003700">
    <property type="term" value="F:DNA-binding transcription factor activity"/>
    <property type="evidence" value="ECO:0007669"/>
    <property type="project" value="InterPro"/>
</dbReference>
<dbReference type="Gene3D" id="1.20.120.530">
    <property type="entry name" value="GntR ligand-binding domain-like"/>
    <property type="match status" value="1"/>
</dbReference>
<protein>
    <submittedName>
        <fullName evidence="5">Transcriptional regulator</fullName>
    </submittedName>
</protein>
<feature type="domain" description="HTH gntR-type" evidence="4">
    <location>
        <begin position="16"/>
        <end position="83"/>
    </location>
</feature>
<proteinExistence type="predicted"/>
<evidence type="ECO:0000256" key="3">
    <source>
        <dbReference type="ARBA" id="ARBA00023163"/>
    </source>
</evidence>
<reference evidence="5 6" key="2">
    <citation type="submission" date="2012-02" db="EMBL/GenBank/DDBJ databases">
        <title>Improved High-Quality Draft sequence of Eubacterium cellulosolvens 6.</title>
        <authorList>
            <consortium name="US DOE Joint Genome Institute"/>
            <person name="Lucas S."/>
            <person name="Han J."/>
            <person name="Lapidus A."/>
            <person name="Cheng J.-F."/>
            <person name="Goodwin L."/>
            <person name="Pitluck S."/>
            <person name="Peters L."/>
            <person name="Mikhailova N."/>
            <person name="Gu W."/>
            <person name="Detter J.C."/>
            <person name="Han C."/>
            <person name="Tapia R."/>
            <person name="Land M."/>
            <person name="Hauser L."/>
            <person name="Kyrpides N."/>
            <person name="Ivanova N."/>
            <person name="Pagani I."/>
            <person name="Johnson E."/>
            <person name="Mukhopadhyay B."/>
            <person name="Anderson I."/>
            <person name="Woyke T."/>
        </authorList>
    </citation>
    <scope>NUCLEOTIDE SEQUENCE [LARGE SCALE GENOMIC DNA]</scope>
    <source>
        <strain evidence="5 6">6</strain>
    </source>
</reference>
<dbReference type="CDD" id="cd07377">
    <property type="entry name" value="WHTH_GntR"/>
    <property type="match status" value="1"/>
</dbReference>
<dbReference type="HOGENOM" id="CLU_017584_5_1_9"/>
<name>I5AVD5_EUBC6</name>
<dbReference type="GO" id="GO:0043565">
    <property type="term" value="F:sequence-specific DNA binding"/>
    <property type="evidence" value="ECO:0007669"/>
    <property type="project" value="InterPro"/>
</dbReference>
<dbReference type="Proteomes" id="UP000005753">
    <property type="component" value="Chromosome"/>
</dbReference>
<dbReference type="InterPro" id="IPR000485">
    <property type="entry name" value="AsnC-type_HTH_dom"/>
</dbReference>
<dbReference type="PRINTS" id="PR00035">
    <property type="entry name" value="HTHGNTR"/>
</dbReference>